<accession>A0A7M4DRD8</accession>
<dbReference type="Proteomes" id="UP000419743">
    <property type="component" value="Unassembled WGS sequence"/>
</dbReference>
<keyword evidence="1" id="KW-0472">Membrane</keyword>
<protein>
    <recommendedName>
        <fullName evidence="4">DUF4203 domain-containing protein</fullName>
    </recommendedName>
</protein>
<sequence>MTDVVVGVLALVIGLLLCFRGSGAMRVLLALWGAFIGFGLGAVLVAALADQGYLATAAGWIAAIVLAVVFAALAYFFFAIAIVLAFASMGFVVGQTIASALGVSQPWLLVVVGLVGGIVLGLLAIATNLPELVLIVVSALAGAGVAVAGLLLLFNALDLNTLTDAELRIGDQPLWYVGQIVLAVIGIVVQLRYARRRRLGSVRQSWAATGAV</sequence>
<evidence type="ECO:0008006" key="4">
    <source>
        <dbReference type="Google" id="ProtNLM"/>
    </source>
</evidence>
<dbReference type="AlphaFoldDB" id="A0A7M4DRD8"/>
<keyword evidence="1" id="KW-1133">Transmembrane helix</keyword>
<feature type="transmembrane region" description="Helical" evidence="1">
    <location>
        <begin position="132"/>
        <end position="154"/>
    </location>
</feature>
<evidence type="ECO:0000313" key="3">
    <source>
        <dbReference type="Proteomes" id="UP000419743"/>
    </source>
</evidence>
<comment type="caution">
    <text evidence="2">The sequence shown here is derived from an EMBL/GenBank/DDBJ whole genome shotgun (WGS) entry which is preliminary data.</text>
</comment>
<dbReference type="EMBL" id="CACRYJ010000067">
    <property type="protein sequence ID" value="VZO40032.1"/>
    <property type="molecule type" value="Genomic_DNA"/>
</dbReference>
<keyword evidence="3" id="KW-1185">Reference proteome</keyword>
<name>A0A7M4DRD8_9MICO</name>
<keyword evidence="1" id="KW-0812">Transmembrane</keyword>
<gene>
    <name evidence="2" type="ORF">HALOF300_04733</name>
</gene>
<proteinExistence type="predicted"/>
<feature type="transmembrane region" description="Helical" evidence="1">
    <location>
        <begin position="30"/>
        <end position="49"/>
    </location>
</feature>
<evidence type="ECO:0000256" key="1">
    <source>
        <dbReference type="SAM" id="Phobius"/>
    </source>
</evidence>
<feature type="transmembrane region" description="Helical" evidence="1">
    <location>
        <begin position="107"/>
        <end position="125"/>
    </location>
</feature>
<organism evidence="2 3">
    <name type="scientific">Occultella aeris</name>
    <dbReference type="NCBI Taxonomy" id="2761496"/>
    <lineage>
        <taxon>Bacteria</taxon>
        <taxon>Bacillati</taxon>
        <taxon>Actinomycetota</taxon>
        <taxon>Actinomycetes</taxon>
        <taxon>Micrococcales</taxon>
        <taxon>Ruaniaceae</taxon>
        <taxon>Occultella</taxon>
    </lineage>
</organism>
<feature type="transmembrane region" description="Helical" evidence="1">
    <location>
        <begin position="61"/>
        <end position="87"/>
    </location>
</feature>
<reference evidence="2 3" key="1">
    <citation type="submission" date="2019-11" db="EMBL/GenBank/DDBJ databases">
        <authorList>
            <person name="Criscuolo A."/>
        </authorList>
    </citation>
    <scope>NUCLEOTIDE SEQUENCE [LARGE SCALE GENOMIC DNA]</scope>
    <source>
        <strain evidence="2">CIP111667</strain>
    </source>
</reference>
<dbReference type="GO" id="GO:0016020">
    <property type="term" value="C:membrane"/>
    <property type="evidence" value="ECO:0007669"/>
    <property type="project" value="UniProtKB-SubCell"/>
</dbReference>
<feature type="transmembrane region" description="Helical" evidence="1">
    <location>
        <begin position="174"/>
        <end position="194"/>
    </location>
</feature>
<evidence type="ECO:0000313" key="2">
    <source>
        <dbReference type="EMBL" id="VZO40032.1"/>
    </source>
</evidence>
<dbReference type="RefSeq" id="WP_156743320.1">
    <property type="nucleotide sequence ID" value="NZ_CACRYJ010000067.1"/>
</dbReference>